<comment type="caution">
    <text evidence="2">The sequence shown here is derived from an EMBL/GenBank/DDBJ whole genome shotgun (WGS) entry which is preliminary data.</text>
</comment>
<accession>A0A8J7RA24</accession>
<dbReference type="InterPro" id="IPR003673">
    <property type="entry name" value="CoA-Trfase_fam_III"/>
</dbReference>
<dbReference type="PANTHER" id="PTHR48207">
    <property type="entry name" value="SUCCINATE--HYDROXYMETHYLGLUTARATE COA-TRANSFERASE"/>
    <property type="match status" value="1"/>
</dbReference>
<dbReference type="EMBL" id="JAGIYY010000011">
    <property type="protein sequence ID" value="MBP0441162.1"/>
    <property type="molecule type" value="Genomic_DNA"/>
</dbReference>
<evidence type="ECO:0000313" key="3">
    <source>
        <dbReference type="Proteomes" id="UP000666240"/>
    </source>
</evidence>
<sequence length="399" mass="43484">MTGRALPLEGVTVVDLGQIYNGPYATFLMAQAGARVIKIEPLNGENMRRRGAVGGAMVPFAMLNSNKEFVSLNIKSAKGKRILEQLVEKADVLLENFAPGVMDRLGLGPDDLFKINPRLIYAAGSGFGWSGPYRDYPAMDLTVQAMSGIMSTTGYPDRPPVKAGPAVADFSGGVHLYGAVVTALFERERTGEGRFVEVAMFDAVYAANSSALGLYFGSGGEAPMRTGNRHSGMAEAPYNVYPAADGYIALICVSEQHFTSLLEAMDRTDLASDPRLETLKSRVANIDFVDEVVSGWTAKRTRDDLYEKLRKHRVPCAPLRDLGEVVHDPHMHARGMLQKVEHPLLGELVLPTSPMRYRDEPERKLKPSKALGADTAEVLADLIGFDALEVEELRKEGVV</sequence>
<dbReference type="SUPFAM" id="SSF89796">
    <property type="entry name" value="CoA-transferase family III (CaiB/BaiF)"/>
    <property type="match status" value="1"/>
</dbReference>
<keyword evidence="1 2" id="KW-0808">Transferase</keyword>
<dbReference type="InterPro" id="IPR023606">
    <property type="entry name" value="CoA-Trfase_III_dom_1_sf"/>
</dbReference>
<dbReference type="Proteomes" id="UP000666240">
    <property type="component" value="Unassembled WGS sequence"/>
</dbReference>
<reference evidence="2" key="1">
    <citation type="submission" date="2021-03" db="EMBL/GenBank/DDBJ databases">
        <title>Genome sequencing and assembly of Tianweitania sediminis.</title>
        <authorList>
            <person name="Chhetri G."/>
        </authorList>
    </citation>
    <scope>NUCLEOTIDE SEQUENCE</scope>
    <source>
        <strain evidence="2">Z8</strain>
    </source>
</reference>
<dbReference type="Pfam" id="PF02515">
    <property type="entry name" value="CoA_transf_3"/>
    <property type="match status" value="1"/>
</dbReference>
<dbReference type="Gene3D" id="3.30.1540.10">
    <property type="entry name" value="formyl-coa transferase, domain 3"/>
    <property type="match status" value="1"/>
</dbReference>
<dbReference type="InterPro" id="IPR044855">
    <property type="entry name" value="CoA-Trfase_III_dom3_sf"/>
</dbReference>
<dbReference type="AlphaFoldDB" id="A0A8J7RA24"/>
<evidence type="ECO:0000313" key="2">
    <source>
        <dbReference type="EMBL" id="MBP0441162.1"/>
    </source>
</evidence>
<dbReference type="Gene3D" id="3.40.50.10540">
    <property type="entry name" value="Crotonobetainyl-coa:carnitine coa-transferase, domain 1"/>
    <property type="match status" value="1"/>
</dbReference>
<organism evidence="2 3">
    <name type="scientific">Tianweitania sediminis</name>
    <dbReference type="NCBI Taxonomy" id="1502156"/>
    <lineage>
        <taxon>Bacteria</taxon>
        <taxon>Pseudomonadati</taxon>
        <taxon>Pseudomonadota</taxon>
        <taxon>Alphaproteobacteria</taxon>
        <taxon>Hyphomicrobiales</taxon>
        <taxon>Phyllobacteriaceae</taxon>
        <taxon>Tianweitania</taxon>
    </lineage>
</organism>
<proteinExistence type="predicted"/>
<keyword evidence="3" id="KW-1185">Reference proteome</keyword>
<dbReference type="PANTHER" id="PTHR48207:SF3">
    <property type="entry name" value="SUCCINATE--HYDROXYMETHYLGLUTARATE COA-TRANSFERASE"/>
    <property type="match status" value="1"/>
</dbReference>
<dbReference type="GO" id="GO:0008410">
    <property type="term" value="F:CoA-transferase activity"/>
    <property type="evidence" value="ECO:0007669"/>
    <property type="project" value="TreeGrafter"/>
</dbReference>
<evidence type="ECO:0000256" key="1">
    <source>
        <dbReference type="ARBA" id="ARBA00022679"/>
    </source>
</evidence>
<dbReference type="InterPro" id="IPR050483">
    <property type="entry name" value="CoA-transferase_III_domain"/>
</dbReference>
<name>A0A8J7RA24_9HYPH</name>
<dbReference type="RefSeq" id="WP_209337188.1">
    <property type="nucleotide sequence ID" value="NZ_JAGIYY010000011.1"/>
</dbReference>
<protein>
    <submittedName>
        <fullName evidence="2">CoA transferase</fullName>
    </submittedName>
</protein>
<gene>
    <name evidence="2" type="ORF">J5Y06_21145</name>
</gene>